<proteinExistence type="predicted"/>
<dbReference type="EMBL" id="ABWP01000020">
    <property type="protein sequence ID" value="EEA85797.1"/>
    <property type="molecule type" value="Genomic_DNA"/>
</dbReference>
<evidence type="ECO:0000313" key="2">
    <source>
        <dbReference type="Proteomes" id="UP000003178"/>
    </source>
</evidence>
<gene>
    <name evidence="1" type="ORF">CLOHIR_00546</name>
</gene>
<sequence>MADLGYCGHTYDDSQTKLYTDRWRKGDTMGYKLWVWDIYPDVQGDGKGSICPLGENVYMSSGYRLKPEDLANHIFTSWVDSPMHNDALLSEQVDYYGFHVTKASNSKIYAAYDISELVTWNTIK</sequence>
<reference evidence="1 2" key="2">
    <citation type="submission" date="2008-10" db="EMBL/GenBank/DDBJ databases">
        <title>Draft genome sequence of Clostridium hiranonis (DSM 13275).</title>
        <authorList>
            <person name="Sudarsanam P."/>
            <person name="Ley R."/>
            <person name="Guruge J."/>
            <person name="Turnbaugh P.J."/>
            <person name="Mahowald M."/>
            <person name="Liep D."/>
            <person name="Gordon J."/>
        </authorList>
    </citation>
    <scope>NUCLEOTIDE SEQUENCE [LARGE SCALE GENOMIC DNA]</scope>
    <source>
        <strain evidence="1 2">DSM 13275</strain>
    </source>
</reference>
<dbReference type="Gene3D" id="3.40.33.10">
    <property type="entry name" value="CAP"/>
    <property type="match status" value="1"/>
</dbReference>
<dbReference type="AlphaFoldDB" id="B6FXE7"/>
<dbReference type="HOGENOM" id="CLU_1999927_0_0_9"/>
<evidence type="ECO:0008006" key="3">
    <source>
        <dbReference type="Google" id="ProtNLM"/>
    </source>
</evidence>
<comment type="caution">
    <text evidence="1">The sequence shown here is derived from an EMBL/GenBank/DDBJ whole genome shotgun (WGS) entry which is preliminary data.</text>
</comment>
<dbReference type="InterPro" id="IPR035940">
    <property type="entry name" value="CAP_sf"/>
</dbReference>
<keyword evidence="2" id="KW-1185">Reference proteome</keyword>
<name>B6FXE7_PEPHT</name>
<organism evidence="1 2">
    <name type="scientific">Peptacetobacter hiranonis (strain DSM 13275 / JCM 10541 / KCTC 15199 / TO-931)</name>
    <name type="common">Clostridium hiranonis</name>
    <dbReference type="NCBI Taxonomy" id="500633"/>
    <lineage>
        <taxon>Bacteria</taxon>
        <taxon>Bacillati</taxon>
        <taxon>Bacillota</taxon>
        <taxon>Clostridia</taxon>
        <taxon>Peptostreptococcales</taxon>
        <taxon>Peptostreptococcaceae</taxon>
        <taxon>Peptacetobacter</taxon>
    </lineage>
</organism>
<accession>B6FXE7</accession>
<dbReference type="STRING" id="500633.CLOHIR_00546"/>
<dbReference type="Proteomes" id="UP000003178">
    <property type="component" value="Unassembled WGS sequence"/>
</dbReference>
<protein>
    <recommendedName>
        <fullName evidence="3">SCP domain-containing protein</fullName>
    </recommendedName>
</protein>
<evidence type="ECO:0000313" key="1">
    <source>
        <dbReference type="EMBL" id="EEA85797.1"/>
    </source>
</evidence>
<reference evidence="1 2" key="1">
    <citation type="submission" date="2008-09" db="EMBL/GenBank/DDBJ databases">
        <authorList>
            <person name="Fulton L."/>
            <person name="Clifton S."/>
            <person name="Fulton B."/>
            <person name="Xu J."/>
            <person name="Minx P."/>
            <person name="Pepin K.H."/>
            <person name="Johnson M."/>
            <person name="Thiruvilangam P."/>
            <person name="Bhonagiri V."/>
            <person name="Nash W.E."/>
            <person name="Mardis E.R."/>
            <person name="Wilson R.K."/>
        </authorList>
    </citation>
    <scope>NUCLEOTIDE SEQUENCE [LARGE SCALE GENOMIC DNA]</scope>
    <source>
        <strain evidence="1 2">DSM 13275</strain>
    </source>
</reference>